<protein>
    <submittedName>
        <fullName evidence="3">Phosphotransferase</fullName>
    </submittedName>
</protein>
<dbReference type="SUPFAM" id="SSF52172">
    <property type="entry name" value="CheY-like"/>
    <property type="match status" value="1"/>
</dbReference>
<gene>
    <name evidence="3" type="ORF">M0639_29685</name>
</gene>
<dbReference type="PROSITE" id="PS50110">
    <property type="entry name" value="RESPONSE_REGULATORY"/>
    <property type="match status" value="1"/>
</dbReference>
<dbReference type="Proteomes" id="UP000831484">
    <property type="component" value="Plasmid pdjl-6-1"/>
</dbReference>
<name>A0AB38RMD4_RHOSG</name>
<keyword evidence="1" id="KW-0597">Phosphoprotein</keyword>
<evidence type="ECO:0000313" key="3">
    <source>
        <dbReference type="EMBL" id="UPU46221.1"/>
    </source>
</evidence>
<evidence type="ECO:0000256" key="1">
    <source>
        <dbReference type="PROSITE-ProRule" id="PRU00169"/>
    </source>
</evidence>
<dbReference type="GO" id="GO:0000160">
    <property type="term" value="P:phosphorelay signal transduction system"/>
    <property type="evidence" value="ECO:0007669"/>
    <property type="project" value="InterPro"/>
</dbReference>
<dbReference type="CDD" id="cd00156">
    <property type="entry name" value="REC"/>
    <property type="match status" value="1"/>
</dbReference>
<dbReference type="InterPro" id="IPR011006">
    <property type="entry name" value="CheY-like_superfamily"/>
</dbReference>
<sequence>MKILLIEDEDRSIRQTTSAIKFACSHAQITLAQFREQAISKIQNDVFDLIICDLRIPPTENSADISESHGFAVHGVAREICPGTPLVFLTAFATTKNTKDKLASGGTDSIFGIEEYPLVQLVEKDDVEELEELILTLSRALSELDDYCNLDAGGVEDIIFQRAVRTYAKKIKHNRAIVQKATGLSGATIGRVKFVSEDLSEANIFIKVLDRAEASEEYSRFNEFVPNHLQPGFFAPSIPPMMSGLRKKAALISTLASADSKSFFYKLNEDPNSAVEILRTLREAMTKWIGGDTKSLISLRELRQDLVSDERLNELDFALDRRAQEREERMVVIRKTIVHGDLHGENILIDKFQRPILIDFGDVGNGLAPVDPVTLELSIIFHDQGSARESDWADRANWSNWANLDAYCESNPYADFIRECRGWALDVDSVEATLAFTYAHAMRQLKYSDVPDELALAVADSALTQLESLQDSGDRPNI</sequence>
<geneLocation type="plasmid" evidence="3 4">
    <name>pdjl-6-1</name>
</geneLocation>
<reference evidence="4" key="1">
    <citation type="journal article" date="2022" name="Environ. Microbiol.">
        <title>Functional analysis, diversity, and distribution of carbendazim hydrolases MheI and CbmA, responsible for the initial step in carbendazim degradation.</title>
        <authorList>
            <person name="Zhang M."/>
            <person name="Bai X."/>
            <person name="Li Q."/>
            <person name="Zhang L."/>
            <person name="Zhu Q."/>
            <person name="Gao S."/>
            <person name="Ke Z."/>
            <person name="Jiang M."/>
            <person name="Hu J."/>
            <person name="Qiu J."/>
            <person name="Hong Q."/>
        </authorList>
    </citation>
    <scope>NUCLEOTIDE SEQUENCE [LARGE SCALE GENOMIC DNA]</scope>
    <source>
        <strain evidence="4">djl-6</strain>
    </source>
</reference>
<feature type="modified residue" description="4-aspartylphosphate" evidence="1">
    <location>
        <position position="53"/>
    </location>
</feature>
<dbReference type="EMBL" id="CP096564">
    <property type="protein sequence ID" value="UPU46221.1"/>
    <property type="molecule type" value="Genomic_DNA"/>
</dbReference>
<dbReference type="SUPFAM" id="SSF56112">
    <property type="entry name" value="Protein kinase-like (PK-like)"/>
    <property type="match status" value="1"/>
</dbReference>
<keyword evidence="3" id="KW-0614">Plasmid</keyword>
<feature type="domain" description="Response regulatory" evidence="2">
    <location>
        <begin position="2"/>
        <end position="134"/>
    </location>
</feature>
<keyword evidence="4" id="KW-1185">Reference proteome</keyword>
<evidence type="ECO:0000259" key="2">
    <source>
        <dbReference type="PROSITE" id="PS50110"/>
    </source>
</evidence>
<accession>A0AB38RMD4</accession>
<proteinExistence type="predicted"/>
<dbReference type="Gene3D" id="3.90.1200.10">
    <property type="match status" value="1"/>
</dbReference>
<dbReference type="InterPro" id="IPR011009">
    <property type="entry name" value="Kinase-like_dom_sf"/>
</dbReference>
<dbReference type="InterPro" id="IPR002575">
    <property type="entry name" value="Aminoglycoside_PTrfase"/>
</dbReference>
<dbReference type="Gene3D" id="3.40.50.2300">
    <property type="match status" value="1"/>
</dbReference>
<dbReference type="AlphaFoldDB" id="A0AB38RMD4"/>
<organism evidence="3 4">
    <name type="scientific">Rhodococcus qingshengii JCM 15477</name>
    <dbReference type="NCBI Taxonomy" id="1303681"/>
    <lineage>
        <taxon>Bacteria</taxon>
        <taxon>Bacillati</taxon>
        <taxon>Actinomycetota</taxon>
        <taxon>Actinomycetes</taxon>
        <taxon>Mycobacteriales</taxon>
        <taxon>Nocardiaceae</taxon>
        <taxon>Rhodococcus</taxon>
        <taxon>Rhodococcus erythropolis group</taxon>
    </lineage>
</organism>
<dbReference type="InterPro" id="IPR001789">
    <property type="entry name" value="Sig_transdc_resp-reg_receiver"/>
</dbReference>
<dbReference type="RefSeq" id="WP_064074965.1">
    <property type="nucleotide sequence ID" value="NZ_CP096564.1"/>
</dbReference>
<evidence type="ECO:0000313" key="4">
    <source>
        <dbReference type="Proteomes" id="UP000831484"/>
    </source>
</evidence>
<dbReference type="Pfam" id="PF01636">
    <property type="entry name" value="APH"/>
    <property type="match status" value="1"/>
</dbReference>